<protein>
    <recommendedName>
        <fullName evidence="3">Alcohol dehydrogenase-like C-terminal domain-containing protein</fullName>
    </recommendedName>
</protein>
<keyword evidence="2" id="KW-1185">Reference proteome</keyword>
<dbReference type="AlphaFoldDB" id="A0A401IRY3"/>
<proteinExistence type="predicted"/>
<dbReference type="Gene3D" id="3.90.180.10">
    <property type="entry name" value="Medium-chain alcohol dehydrogenases, catalytic domain"/>
    <property type="match status" value="1"/>
</dbReference>
<evidence type="ECO:0008006" key="3">
    <source>
        <dbReference type="Google" id="ProtNLM"/>
    </source>
</evidence>
<dbReference type="EMBL" id="BFFP01000008">
    <property type="protein sequence ID" value="GBG94264.1"/>
    <property type="molecule type" value="Genomic_DNA"/>
</dbReference>
<dbReference type="SUPFAM" id="SSF51735">
    <property type="entry name" value="NAD(P)-binding Rossmann-fold domains"/>
    <property type="match status" value="1"/>
</dbReference>
<comment type="caution">
    <text evidence="1">The sequence shown here is derived from an EMBL/GenBank/DDBJ whole genome shotgun (WGS) entry which is preliminary data.</text>
</comment>
<reference evidence="1 2" key="1">
    <citation type="journal article" date="2019" name="Int. J. Syst. Evol. Microbiol.">
        <title>Lactobacillus salitolerans sp. nov., a novel lactic acid bacterium isolated from spent mushroom substrates.</title>
        <authorList>
            <person name="Tohno M."/>
            <person name="Tanizawa Y."/>
            <person name="Kojima Y."/>
            <person name="Sakamoto M."/>
            <person name="Nakamura Y."/>
            <person name="Ohkuma M."/>
            <person name="Kobayashi H."/>
        </authorList>
    </citation>
    <scope>NUCLEOTIDE SEQUENCE [LARGE SCALE GENOMIC DNA]</scope>
    <source>
        <strain evidence="1 2">YK43</strain>
    </source>
</reference>
<dbReference type="PANTHER" id="PTHR11695">
    <property type="entry name" value="ALCOHOL DEHYDROGENASE RELATED"/>
    <property type="match status" value="1"/>
</dbReference>
<evidence type="ECO:0000313" key="2">
    <source>
        <dbReference type="Proteomes" id="UP000286848"/>
    </source>
</evidence>
<dbReference type="Gene3D" id="3.40.50.720">
    <property type="entry name" value="NAD(P)-binding Rossmann-like Domain"/>
    <property type="match status" value="1"/>
</dbReference>
<accession>A0A401IRY3</accession>
<dbReference type="InterPro" id="IPR036291">
    <property type="entry name" value="NAD(P)-bd_dom_sf"/>
</dbReference>
<organism evidence="1 2">
    <name type="scientific">Ligilactobacillus salitolerans</name>
    <dbReference type="NCBI Taxonomy" id="1808352"/>
    <lineage>
        <taxon>Bacteria</taxon>
        <taxon>Bacillati</taxon>
        <taxon>Bacillota</taxon>
        <taxon>Bacilli</taxon>
        <taxon>Lactobacillales</taxon>
        <taxon>Lactobacillaceae</taxon>
        <taxon>Ligilactobacillus</taxon>
    </lineage>
</organism>
<dbReference type="PANTHER" id="PTHR11695:SF294">
    <property type="entry name" value="RETICULON-4-INTERACTING PROTEIN 1, MITOCHONDRIAL"/>
    <property type="match status" value="1"/>
</dbReference>
<gene>
    <name evidence="1" type="ORF">LFYK43_07230</name>
</gene>
<name>A0A401IRY3_9LACO</name>
<dbReference type="Pfam" id="PF13602">
    <property type="entry name" value="ADH_zinc_N_2"/>
    <property type="match status" value="1"/>
</dbReference>
<dbReference type="InterPro" id="IPR050700">
    <property type="entry name" value="YIM1/Zinc_Alcohol_DH_Fams"/>
</dbReference>
<dbReference type="Proteomes" id="UP000286848">
    <property type="component" value="Unassembled WGS sequence"/>
</dbReference>
<evidence type="ECO:0000313" key="1">
    <source>
        <dbReference type="EMBL" id="GBG94264.1"/>
    </source>
</evidence>
<sequence length="174" mass="19521">MAVPLAKHLGLKVIVSGNTSAKERTLALGADQYLDYHNENYWEKLADVDYVIDALGPNEFDHELSIIKQGGRLLSLRTGPNKRFAVAHHFSWAKQKLFSLAGAKFDKKAAEKNVEYHFIFVRSNGSQLKKITQIVEENNLIPTIDPTEFHIEDINDAFNLIASGKAKGKVVIKF</sequence>